<feature type="coiled-coil region" evidence="3">
    <location>
        <begin position="207"/>
        <end position="234"/>
    </location>
</feature>
<dbReference type="GO" id="GO:0005886">
    <property type="term" value="C:plasma membrane"/>
    <property type="evidence" value="ECO:0007669"/>
    <property type="project" value="UniProtKB-SubCell"/>
</dbReference>
<dbReference type="EMBL" id="JACHEK010000003">
    <property type="protein sequence ID" value="MBB6143748.1"/>
    <property type="molecule type" value="Genomic_DNA"/>
</dbReference>
<dbReference type="Proteomes" id="UP000538666">
    <property type="component" value="Unassembled WGS sequence"/>
</dbReference>
<accession>A0A841JZ90</accession>
<dbReference type="GO" id="GO:0015562">
    <property type="term" value="F:efflux transmembrane transporter activity"/>
    <property type="evidence" value="ECO:0007669"/>
    <property type="project" value="InterPro"/>
</dbReference>
<feature type="region of interest" description="Disordered" evidence="4">
    <location>
        <begin position="498"/>
        <end position="517"/>
    </location>
</feature>
<organism evidence="5 6">
    <name type="scientific">Silvibacterium bohemicum</name>
    <dbReference type="NCBI Taxonomy" id="1577686"/>
    <lineage>
        <taxon>Bacteria</taxon>
        <taxon>Pseudomonadati</taxon>
        <taxon>Acidobacteriota</taxon>
        <taxon>Terriglobia</taxon>
        <taxon>Terriglobales</taxon>
        <taxon>Acidobacteriaceae</taxon>
        <taxon>Silvibacterium</taxon>
    </lineage>
</organism>
<dbReference type="PANTHER" id="PTHR30203:SF33">
    <property type="entry name" value="BLR4455 PROTEIN"/>
    <property type="match status" value="1"/>
</dbReference>
<evidence type="ECO:0000256" key="2">
    <source>
        <dbReference type="RuleBase" id="RU362097"/>
    </source>
</evidence>
<protein>
    <submittedName>
        <fullName evidence="5">NodT family efflux transporter outer membrane factor (OMF) lipoprotein</fullName>
    </submittedName>
</protein>
<name>A0A841JZ90_9BACT</name>
<keyword evidence="6" id="KW-1185">Reference proteome</keyword>
<proteinExistence type="inferred from homology"/>
<keyword evidence="2" id="KW-0564">Palmitate</keyword>
<keyword evidence="2" id="KW-0812">Transmembrane</keyword>
<evidence type="ECO:0000313" key="6">
    <source>
        <dbReference type="Proteomes" id="UP000538666"/>
    </source>
</evidence>
<dbReference type="AlphaFoldDB" id="A0A841JZ90"/>
<evidence type="ECO:0000256" key="3">
    <source>
        <dbReference type="SAM" id="Coils"/>
    </source>
</evidence>
<dbReference type="NCBIfam" id="TIGR01845">
    <property type="entry name" value="outer_NodT"/>
    <property type="match status" value="1"/>
</dbReference>
<feature type="compositionally biased region" description="Polar residues" evidence="4">
    <location>
        <begin position="43"/>
        <end position="67"/>
    </location>
</feature>
<comment type="caution">
    <text evidence="5">The sequence shown here is derived from an EMBL/GenBank/DDBJ whole genome shotgun (WGS) entry which is preliminary data.</text>
</comment>
<dbReference type="Gene3D" id="1.20.1600.10">
    <property type="entry name" value="Outer membrane efflux proteins (OEP)"/>
    <property type="match status" value="1"/>
</dbReference>
<keyword evidence="2" id="KW-0472">Membrane</keyword>
<evidence type="ECO:0000313" key="5">
    <source>
        <dbReference type="EMBL" id="MBB6143748.1"/>
    </source>
</evidence>
<comment type="similarity">
    <text evidence="1 2">Belongs to the outer membrane factor (OMF) (TC 1.B.17) family.</text>
</comment>
<keyword evidence="2" id="KW-1134">Transmembrane beta strand</keyword>
<dbReference type="Gene3D" id="2.20.200.10">
    <property type="entry name" value="Outer membrane efflux proteins (OEP)"/>
    <property type="match status" value="1"/>
</dbReference>
<evidence type="ECO:0000256" key="1">
    <source>
        <dbReference type="ARBA" id="ARBA00007613"/>
    </source>
</evidence>
<comment type="subcellular location">
    <subcellularLocation>
        <location evidence="2">Cell membrane</location>
        <topology evidence="2">Lipid-anchor</topology>
    </subcellularLocation>
</comment>
<keyword evidence="3" id="KW-0175">Coiled coil</keyword>
<feature type="region of interest" description="Disordered" evidence="4">
    <location>
        <begin position="40"/>
        <end position="67"/>
    </location>
</feature>
<dbReference type="Pfam" id="PF02321">
    <property type="entry name" value="OEP"/>
    <property type="match status" value="2"/>
</dbReference>
<evidence type="ECO:0000256" key="4">
    <source>
        <dbReference type="SAM" id="MobiDB-lite"/>
    </source>
</evidence>
<dbReference type="SUPFAM" id="SSF56954">
    <property type="entry name" value="Outer membrane efflux proteins (OEP)"/>
    <property type="match status" value="1"/>
</dbReference>
<dbReference type="InterPro" id="IPR003423">
    <property type="entry name" value="OMP_efflux"/>
</dbReference>
<reference evidence="5 6" key="1">
    <citation type="submission" date="2020-08" db="EMBL/GenBank/DDBJ databases">
        <title>Genomic Encyclopedia of Type Strains, Phase IV (KMG-IV): sequencing the most valuable type-strain genomes for metagenomic binning, comparative biology and taxonomic classification.</title>
        <authorList>
            <person name="Goeker M."/>
        </authorList>
    </citation>
    <scope>NUCLEOTIDE SEQUENCE [LARGE SCALE GENOMIC DNA]</scope>
    <source>
        <strain evidence="5 6">DSM 103733</strain>
    </source>
</reference>
<sequence>MHRLMRSIKSNGGAAAAVALVLGLTAGCTVGPHYHAPAPPTIASYTPQPQPNETVSSTGPAGSVQHLNPSAEVPAQWWSLFQSPDLNSMVNEALQNSPTLAQATARLKQAQEELSARTGATKYPSVTGNASAQEEQLNLAAYGIPLQNPSPFLLLNGSVAVSYALDLFGANRHLIEGLRAEREYQQWQLEGARLMLAGNVVSAAIRQAELQEQIEITRQMLAAQQQELRITQQRYHAGGVSDYDLRSQRTSVAQIEATLPPLEQQRDAVHDQLALLMGKSPAEAHIPSISLASLHLPEQLPVSLPSSLVRQRPDIRATEALLHQASANVGVATANQYPQIVLSGSGGAIGTNFTAGGDIWNVGSALTQPIFNGGSLRAEKRKAQAAYDEADAEYRQTVVEAFRQVADALYAVQHDAETLQARAEAASEAQAAYHIASQRYAAGGISHLNLLDAQRQQLQTALDRTNSAASRYADSATLLQALGGGWWNQPYTVTPVAKPAAKSPAMSPSHSSGSSFE</sequence>
<gene>
    <name evidence="5" type="ORF">HNQ77_001697</name>
</gene>
<dbReference type="PANTHER" id="PTHR30203">
    <property type="entry name" value="OUTER MEMBRANE CATION EFFLUX PROTEIN"/>
    <property type="match status" value="1"/>
</dbReference>
<dbReference type="InterPro" id="IPR010131">
    <property type="entry name" value="MdtP/NodT-like"/>
</dbReference>
<dbReference type="PROSITE" id="PS51257">
    <property type="entry name" value="PROKAR_LIPOPROTEIN"/>
    <property type="match status" value="1"/>
</dbReference>
<keyword evidence="2 5" id="KW-0449">Lipoprotein</keyword>
<dbReference type="RefSeq" id="WP_231581183.1">
    <property type="nucleotide sequence ID" value="NZ_JACHEK010000003.1"/>
</dbReference>